<organism evidence="1 2">
    <name type="scientific">Dictyobacter formicarum</name>
    <dbReference type="NCBI Taxonomy" id="2778368"/>
    <lineage>
        <taxon>Bacteria</taxon>
        <taxon>Bacillati</taxon>
        <taxon>Chloroflexota</taxon>
        <taxon>Ktedonobacteria</taxon>
        <taxon>Ktedonobacterales</taxon>
        <taxon>Dictyobacteraceae</taxon>
        <taxon>Dictyobacter</taxon>
    </lineage>
</organism>
<dbReference type="SUPFAM" id="SSF110296">
    <property type="entry name" value="Oligoxyloglucan reducing end-specific cellobiohydrolase"/>
    <property type="match status" value="1"/>
</dbReference>
<proteinExistence type="predicted"/>
<comment type="caution">
    <text evidence="1">The sequence shown here is derived from an EMBL/GenBank/DDBJ whole genome shotgun (WGS) entry which is preliminary data.</text>
</comment>
<keyword evidence="2" id="KW-1185">Reference proteome</keyword>
<dbReference type="PANTHER" id="PTHR43739:SF5">
    <property type="entry name" value="EXO-ALPHA-SIALIDASE"/>
    <property type="match status" value="1"/>
</dbReference>
<dbReference type="PANTHER" id="PTHR43739">
    <property type="entry name" value="XYLOGLUCANASE (EUROFUNG)"/>
    <property type="match status" value="1"/>
</dbReference>
<reference evidence="1 2" key="1">
    <citation type="journal article" date="2021" name="Int. J. Syst. Evol. Microbiol.">
        <title>Reticulibacter mediterranei gen. nov., sp. nov., within the new family Reticulibacteraceae fam. nov., and Ktedonospora formicarum gen. nov., sp. nov., Ktedonobacter robiniae sp. nov., Dictyobacter formicarum sp. nov. and Dictyobacter arantiisoli sp. nov., belonging to the class Ktedonobacteria.</title>
        <authorList>
            <person name="Yabe S."/>
            <person name="Zheng Y."/>
            <person name="Wang C.M."/>
            <person name="Sakai Y."/>
            <person name="Abe K."/>
            <person name="Yokota A."/>
            <person name="Donadio S."/>
            <person name="Cavaletti L."/>
            <person name="Monciardini P."/>
        </authorList>
    </citation>
    <scope>NUCLEOTIDE SEQUENCE [LARGE SCALE GENOMIC DNA]</scope>
    <source>
        <strain evidence="1 2">SOSP1-9</strain>
    </source>
</reference>
<evidence type="ECO:0000313" key="1">
    <source>
        <dbReference type="EMBL" id="GHO88954.1"/>
    </source>
</evidence>
<dbReference type="EMBL" id="BNJJ01000029">
    <property type="protein sequence ID" value="GHO88954.1"/>
    <property type="molecule type" value="Genomic_DNA"/>
</dbReference>
<dbReference type="RefSeq" id="WP_201366495.1">
    <property type="nucleotide sequence ID" value="NZ_BNJJ01000029.1"/>
</dbReference>
<dbReference type="Gene3D" id="2.130.10.10">
    <property type="entry name" value="YVTN repeat-like/Quinoprotein amine dehydrogenase"/>
    <property type="match status" value="3"/>
</dbReference>
<sequence>MSRKIFPEPLQDGIGARTYYVPGLIKHWLYFPVQVACILALLLLSACSALNGSTQQTDTPAAQKVNVFGTAANHVHAMLALPNNVLLVATHYGLYRSVDAGKSWSGPNQGLSDMMTSSLTSSQLNRQHVYLLAEHSLSSQTGAIGLYASSDGGNSWQLASKASDTGKMYTIVAGNRSVNELYAYVPTKGANGFVVSQDGGKHFTSPGVLPFGRILGILALPNQPGQVLVYSNDGAARSSDGGAHWETIKGFNSAVYNMTTSGSQAPIYASGDQGILVSKDGGKSFSLAYADARYSALTAVPGQPEMVYGKTGRMIYESTDGGHAWKALPQIKGNLENLVPDPQLPSRLFLSLSYPCEIYQFDQQNAAWTSLTPKA</sequence>
<dbReference type="Proteomes" id="UP000635565">
    <property type="component" value="Unassembled WGS sequence"/>
</dbReference>
<evidence type="ECO:0008006" key="3">
    <source>
        <dbReference type="Google" id="ProtNLM"/>
    </source>
</evidence>
<name>A0ABQ3VTC8_9CHLR</name>
<accession>A0ABQ3VTC8</accession>
<dbReference type="CDD" id="cd15482">
    <property type="entry name" value="Sialidase_non-viral"/>
    <property type="match status" value="1"/>
</dbReference>
<dbReference type="InterPro" id="IPR015943">
    <property type="entry name" value="WD40/YVTN_repeat-like_dom_sf"/>
</dbReference>
<evidence type="ECO:0000313" key="2">
    <source>
        <dbReference type="Proteomes" id="UP000635565"/>
    </source>
</evidence>
<protein>
    <recommendedName>
        <fullName evidence="3">Photosynthesis system II assembly factor Ycf48/Hcf136-like domain-containing protein</fullName>
    </recommendedName>
</protein>
<gene>
    <name evidence="1" type="ORF">KSZ_69600</name>
</gene>
<dbReference type="InterPro" id="IPR052025">
    <property type="entry name" value="Xyloglucanase_GH74"/>
</dbReference>